<name>A0A067PG37_9AGAM</name>
<keyword evidence="2" id="KW-0812">Transmembrane</keyword>
<dbReference type="EMBL" id="KL197737">
    <property type="protein sequence ID" value="KDQ52820.1"/>
    <property type="molecule type" value="Genomic_DNA"/>
</dbReference>
<evidence type="ECO:0000256" key="2">
    <source>
        <dbReference type="SAM" id="Phobius"/>
    </source>
</evidence>
<keyword evidence="4" id="KW-1185">Reference proteome</keyword>
<sequence length="140" mass="15604">MDPRCTCPESTSSRRPRSALGSLGFPALTSPTRHSSHETCTCSIFERVSTSRQGEIPTNEIEMFFEEVFFILRQVYHGIKATIRCCLDHIRRFVVWITPVLAFVAIVISILCLLIDLSKGTYNYPVGAALLSNNSGGLTY</sequence>
<keyword evidence="2" id="KW-1133">Transmembrane helix</keyword>
<keyword evidence="2" id="KW-0472">Membrane</keyword>
<accession>A0A067PG37</accession>
<evidence type="ECO:0000313" key="3">
    <source>
        <dbReference type="EMBL" id="KDQ52820.1"/>
    </source>
</evidence>
<dbReference type="HOGENOM" id="CLU_1835446_0_0_1"/>
<dbReference type="AlphaFoldDB" id="A0A067PG37"/>
<organism evidence="3 4">
    <name type="scientific">Jaapia argillacea MUCL 33604</name>
    <dbReference type="NCBI Taxonomy" id="933084"/>
    <lineage>
        <taxon>Eukaryota</taxon>
        <taxon>Fungi</taxon>
        <taxon>Dikarya</taxon>
        <taxon>Basidiomycota</taxon>
        <taxon>Agaricomycotina</taxon>
        <taxon>Agaricomycetes</taxon>
        <taxon>Agaricomycetidae</taxon>
        <taxon>Jaapiales</taxon>
        <taxon>Jaapiaceae</taxon>
        <taxon>Jaapia</taxon>
    </lineage>
</organism>
<evidence type="ECO:0000256" key="1">
    <source>
        <dbReference type="SAM" id="MobiDB-lite"/>
    </source>
</evidence>
<reference evidence="4" key="1">
    <citation type="journal article" date="2014" name="Proc. Natl. Acad. Sci. U.S.A.">
        <title>Extensive sampling of basidiomycete genomes demonstrates inadequacy of the white-rot/brown-rot paradigm for wood decay fungi.</title>
        <authorList>
            <person name="Riley R."/>
            <person name="Salamov A.A."/>
            <person name="Brown D.W."/>
            <person name="Nagy L.G."/>
            <person name="Floudas D."/>
            <person name="Held B.W."/>
            <person name="Levasseur A."/>
            <person name="Lombard V."/>
            <person name="Morin E."/>
            <person name="Otillar R."/>
            <person name="Lindquist E.A."/>
            <person name="Sun H."/>
            <person name="LaButti K.M."/>
            <person name="Schmutz J."/>
            <person name="Jabbour D."/>
            <person name="Luo H."/>
            <person name="Baker S.E."/>
            <person name="Pisabarro A.G."/>
            <person name="Walton J.D."/>
            <person name="Blanchette R.A."/>
            <person name="Henrissat B."/>
            <person name="Martin F."/>
            <person name="Cullen D."/>
            <person name="Hibbett D.S."/>
            <person name="Grigoriev I.V."/>
        </authorList>
    </citation>
    <scope>NUCLEOTIDE SEQUENCE [LARGE SCALE GENOMIC DNA]</scope>
    <source>
        <strain evidence="4">MUCL 33604</strain>
    </source>
</reference>
<evidence type="ECO:0000313" key="4">
    <source>
        <dbReference type="Proteomes" id="UP000027265"/>
    </source>
</evidence>
<feature type="region of interest" description="Disordered" evidence="1">
    <location>
        <begin position="1"/>
        <end position="22"/>
    </location>
</feature>
<feature type="transmembrane region" description="Helical" evidence="2">
    <location>
        <begin position="93"/>
        <end position="115"/>
    </location>
</feature>
<dbReference type="InParanoid" id="A0A067PG37"/>
<gene>
    <name evidence="3" type="ORF">JAAARDRAFT_444788</name>
</gene>
<dbReference type="Proteomes" id="UP000027265">
    <property type="component" value="Unassembled WGS sequence"/>
</dbReference>
<protein>
    <submittedName>
        <fullName evidence="3">Uncharacterized protein</fullName>
    </submittedName>
</protein>
<proteinExistence type="predicted"/>